<dbReference type="SUPFAM" id="SSF75217">
    <property type="entry name" value="alpha/beta knot"/>
    <property type="match status" value="1"/>
</dbReference>
<dbReference type="Pfam" id="PF08032">
    <property type="entry name" value="SpoU_sub_bind"/>
    <property type="match status" value="1"/>
</dbReference>
<evidence type="ECO:0000313" key="5">
    <source>
        <dbReference type="EMBL" id="MFC7334198.1"/>
    </source>
</evidence>
<accession>A0ABW2KYJ0</accession>
<organism evidence="5 6">
    <name type="scientific">Rhodocista pekingensis</name>
    <dbReference type="NCBI Taxonomy" id="201185"/>
    <lineage>
        <taxon>Bacteria</taxon>
        <taxon>Pseudomonadati</taxon>
        <taxon>Pseudomonadota</taxon>
        <taxon>Alphaproteobacteria</taxon>
        <taxon>Rhodospirillales</taxon>
        <taxon>Azospirillaceae</taxon>
        <taxon>Rhodocista</taxon>
    </lineage>
</organism>
<dbReference type="PANTHER" id="PTHR46429:SF1">
    <property type="entry name" value="23S RRNA (GUANOSINE-2'-O-)-METHYLTRANSFERASE RLMB"/>
    <property type="match status" value="1"/>
</dbReference>
<gene>
    <name evidence="5" type="primary">rlmB</name>
    <name evidence="5" type="ORF">ACFQPS_13585</name>
</gene>
<dbReference type="InterPro" id="IPR029064">
    <property type="entry name" value="Ribosomal_eL30-like_sf"/>
</dbReference>
<dbReference type="CDD" id="cd18103">
    <property type="entry name" value="SpoU-like_RlmB"/>
    <property type="match status" value="1"/>
</dbReference>
<feature type="region of interest" description="Disordered" evidence="3">
    <location>
        <begin position="1"/>
        <end position="96"/>
    </location>
</feature>
<dbReference type="InterPro" id="IPR029028">
    <property type="entry name" value="Alpha/beta_knot_MTases"/>
</dbReference>
<keyword evidence="6" id="KW-1185">Reference proteome</keyword>
<dbReference type="NCBIfam" id="TIGR00186">
    <property type="entry name" value="rRNA_methyl_3"/>
    <property type="match status" value="1"/>
</dbReference>
<proteinExistence type="predicted"/>
<evidence type="ECO:0000256" key="3">
    <source>
        <dbReference type="SAM" id="MobiDB-lite"/>
    </source>
</evidence>
<dbReference type="Pfam" id="PF00588">
    <property type="entry name" value="SpoU_methylase"/>
    <property type="match status" value="1"/>
</dbReference>
<evidence type="ECO:0000256" key="1">
    <source>
        <dbReference type="ARBA" id="ARBA00022603"/>
    </source>
</evidence>
<dbReference type="EMBL" id="JBHTCM010000012">
    <property type="protein sequence ID" value="MFC7334198.1"/>
    <property type="molecule type" value="Genomic_DNA"/>
</dbReference>
<name>A0ABW2KYJ0_9PROT</name>
<keyword evidence="2" id="KW-0808">Transferase</keyword>
<dbReference type="Gene3D" id="3.40.1280.10">
    <property type="match status" value="1"/>
</dbReference>
<dbReference type="Proteomes" id="UP001596456">
    <property type="component" value="Unassembled WGS sequence"/>
</dbReference>
<feature type="compositionally biased region" description="Low complexity" evidence="3">
    <location>
        <begin position="7"/>
        <end position="32"/>
    </location>
</feature>
<feature type="domain" description="RNA 2-O ribose methyltransferase substrate binding" evidence="4">
    <location>
        <begin position="103"/>
        <end position="182"/>
    </location>
</feature>
<dbReference type="InterPro" id="IPR013123">
    <property type="entry name" value="SpoU_subst-bd"/>
</dbReference>
<dbReference type="SMART" id="SM00967">
    <property type="entry name" value="SpoU_sub_bind"/>
    <property type="match status" value="1"/>
</dbReference>
<dbReference type="PANTHER" id="PTHR46429">
    <property type="entry name" value="23S RRNA (GUANOSINE-2'-O-)-METHYLTRANSFERASE RLMB"/>
    <property type="match status" value="1"/>
</dbReference>
<evidence type="ECO:0000313" key="6">
    <source>
        <dbReference type="Proteomes" id="UP001596456"/>
    </source>
</evidence>
<dbReference type="InterPro" id="IPR001537">
    <property type="entry name" value="SpoU_MeTrfase"/>
</dbReference>
<dbReference type="InterPro" id="IPR029026">
    <property type="entry name" value="tRNA_m1G_MTases_N"/>
</dbReference>
<dbReference type="Gene3D" id="3.30.1330.30">
    <property type="match status" value="1"/>
</dbReference>
<comment type="caution">
    <text evidence="5">The sequence shown here is derived from an EMBL/GenBank/DDBJ whole genome shotgun (WGS) entry which is preliminary data.</text>
</comment>
<dbReference type="InterPro" id="IPR004441">
    <property type="entry name" value="rRNA_MeTrfase_TrmH"/>
</dbReference>
<keyword evidence="1" id="KW-0489">Methyltransferase</keyword>
<evidence type="ECO:0000259" key="4">
    <source>
        <dbReference type="SMART" id="SM00967"/>
    </source>
</evidence>
<evidence type="ECO:0000256" key="2">
    <source>
        <dbReference type="ARBA" id="ARBA00022679"/>
    </source>
</evidence>
<protein>
    <submittedName>
        <fullName evidence="5">23S rRNA (Guanosine(2251)-2'-O)-methyltransferase RlmB</fullName>
    </submittedName>
</protein>
<sequence length="344" mass="35485">MKNTRTPSRSGRSGGRAPSPGQPGRRPSGVRSDSSADAGTPARRSGKPAGAAPARPAKEPARTGAPERGQRPAGKPAPRPAAESAAAPGASAGVRPGVNRHNLIYGLHPVAAAWINPERRCRGLYVTESALAALDGAVQRAAELGLERPDPTFLEKEELDKLLPPGAVHQGVALDTAPLPEVAVEDVCIAAESEPQALVIVLDQVTDPHNVGAIMRSAAAFGARAVVVQDRHAPPVTGVLAKTASGAVDAVPLVRVTNLARALDTLKQAGFWTVGLDESGARPLHEVDLTGRTALVLGSEGEGLRRLTGERCDEIARLPTGGPVGSLNVSNAAAVALYEVARRR</sequence>
<reference evidence="6" key="1">
    <citation type="journal article" date="2019" name="Int. J. Syst. Evol. Microbiol.">
        <title>The Global Catalogue of Microorganisms (GCM) 10K type strain sequencing project: providing services to taxonomists for standard genome sequencing and annotation.</title>
        <authorList>
            <consortium name="The Broad Institute Genomics Platform"/>
            <consortium name="The Broad Institute Genome Sequencing Center for Infectious Disease"/>
            <person name="Wu L."/>
            <person name="Ma J."/>
        </authorList>
    </citation>
    <scope>NUCLEOTIDE SEQUENCE [LARGE SCALE GENOMIC DNA]</scope>
    <source>
        <strain evidence="6">CGMCC 1.16275</strain>
    </source>
</reference>
<dbReference type="RefSeq" id="WP_377359772.1">
    <property type="nucleotide sequence ID" value="NZ_JBHTCM010000012.1"/>
</dbReference>
<feature type="compositionally biased region" description="Low complexity" evidence="3">
    <location>
        <begin position="71"/>
        <end position="96"/>
    </location>
</feature>
<feature type="compositionally biased region" description="Low complexity" evidence="3">
    <location>
        <begin position="41"/>
        <end position="55"/>
    </location>
</feature>
<dbReference type="SUPFAM" id="SSF55315">
    <property type="entry name" value="L30e-like"/>
    <property type="match status" value="1"/>
</dbReference>